<keyword evidence="1" id="KW-0175">Coiled coil</keyword>
<dbReference type="AlphaFoldDB" id="A0AAF5I3G1"/>
<organism evidence="2 3">
    <name type="scientific">Strongyloides stercoralis</name>
    <name type="common">Threadworm</name>
    <dbReference type="NCBI Taxonomy" id="6248"/>
    <lineage>
        <taxon>Eukaryota</taxon>
        <taxon>Metazoa</taxon>
        <taxon>Ecdysozoa</taxon>
        <taxon>Nematoda</taxon>
        <taxon>Chromadorea</taxon>
        <taxon>Rhabditida</taxon>
        <taxon>Tylenchina</taxon>
        <taxon>Panagrolaimomorpha</taxon>
        <taxon>Strongyloidoidea</taxon>
        <taxon>Strongyloididae</taxon>
        <taxon>Strongyloides</taxon>
    </lineage>
</organism>
<proteinExistence type="predicted"/>
<dbReference type="WBParaSite" id="TCONS_00013985.p1">
    <property type="protein sequence ID" value="TCONS_00013985.p1"/>
    <property type="gene ID" value="XLOC_009088"/>
</dbReference>
<keyword evidence="2" id="KW-1185">Reference proteome</keyword>
<sequence length="370" mass="42886">CKLRRKNQEIIGLNSLKNQNKFTRATTSNSSNKEVLNSIKSFKKDLFKALNDISLTEKINFFVQGSGGIEQGTGQENKAAIANQNFINTNTKKSGISMYEVMLGINSMRLDMQKILNLINEQNNKIDEQKKEINDNFKKIDIFEKKSVELMNKIKDQNKAIDNQYNLIINFINEKSNEVKQLLDKNNSNNRNILSIKLAYHLKDNEKTLLVDASENYLKELIVNIREECFGLGCQFVDDAFINNKALKHIKNTGKFRKFIADILIPIHYKLFTPIEAQLMLFFPSKRSRRPMSYLIEQLLNVTTLLYLGLCIIEEEKTYLEHGIHLVNTRSIDKKTKNANVTYYKMIHKETFFSLDQITSQENESDTNME</sequence>
<dbReference type="Proteomes" id="UP000035681">
    <property type="component" value="Unplaced"/>
</dbReference>
<accession>A0AAF5I3G1</accession>
<evidence type="ECO:0000256" key="1">
    <source>
        <dbReference type="SAM" id="Coils"/>
    </source>
</evidence>
<protein>
    <submittedName>
        <fullName evidence="3">Uncharacterized protein</fullName>
    </submittedName>
</protein>
<name>A0AAF5I3G1_STRER</name>
<feature type="coiled-coil region" evidence="1">
    <location>
        <begin position="105"/>
        <end position="139"/>
    </location>
</feature>
<evidence type="ECO:0000313" key="3">
    <source>
        <dbReference type="WBParaSite" id="TCONS_00013985.p1"/>
    </source>
</evidence>
<evidence type="ECO:0000313" key="2">
    <source>
        <dbReference type="Proteomes" id="UP000035681"/>
    </source>
</evidence>
<reference evidence="3" key="1">
    <citation type="submission" date="2024-02" db="UniProtKB">
        <authorList>
            <consortium name="WormBaseParasite"/>
        </authorList>
    </citation>
    <scope>IDENTIFICATION</scope>
</reference>